<dbReference type="Proteomes" id="UP000268033">
    <property type="component" value="Unassembled WGS sequence"/>
</dbReference>
<evidence type="ECO:0000256" key="5">
    <source>
        <dbReference type="ARBA" id="ARBA00023136"/>
    </source>
</evidence>
<dbReference type="NCBIfam" id="NF007690">
    <property type="entry name" value="PRK10367.1"/>
    <property type="match status" value="1"/>
</dbReference>
<feature type="transmembrane region" description="Helical" evidence="6">
    <location>
        <begin position="234"/>
        <end position="253"/>
    </location>
</feature>
<proteinExistence type="inferred from homology"/>
<feature type="transmembrane region" description="Helical" evidence="6">
    <location>
        <begin position="346"/>
        <end position="368"/>
    </location>
</feature>
<dbReference type="EMBL" id="RJUL01000011">
    <property type="protein sequence ID" value="ROQ22043.1"/>
    <property type="molecule type" value="Genomic_DNA"/>
</dbReference>
<protein>
    <submittedName>
        <fullName evidence="7">MATE family multidrug resistance protein</fullName>
    </submittedName>
</protein>
<sequence length="434" mass="47099">MLSDHKRVLALALPMILSNVTVPLLGLVDTAVIGHLSDPAFLGGVAVGTMLVSFLFWLCGFLRMATTGLVAQAHGRQDGPLLAAWLAKALAMALLLALAMVALQWPIGLLAIKLSGASSEVATQAGHYFFTRIWSAPAALMNMVLLGFLVGRQDTRGPMLLLILGNSLNIVLDLWFVVGLGWQVKGAAFASVLADYATLALGLWLVKRQLPAFDWRAALGHSGWRRLLSLNRDILLRSFCLQLCFLFVTFQGARLGDDIVAANAVLLNFLMLISYALDGIAYAAEALTGKAAGQGDEKAFRHWVRLCGAWSLGFALAFTALFALAGQHLVALLTDLPAVRQVAEQYLPWLVALPLVALWCYLFDGVFIGATRGRDMRNSMVLSTFGVFFPLWFVSQGLGNHGLWLALTAFMGMRGLSLWYIYRKPGFISGQETG</sequence>
<reference evidence="7 8" key="1">
    <citation type="submission" date="2018-11" db="EMBL/GenBank/DDBJ databases">
        <title>Genomic Encyclopedia of Type Strains, Phase IV (KMG-IV): sequencing the most valuable type-strain genomes for metagenomic binning, comparative biology and taxonomic classification.</title>
        <authorList>
            <person name="Goeker M."/>
        </authorList>
    </citation>
    <scope>NUCLEOTIDE SEQUENCE [LARGE SCALE GENOMIC DNA]</scope>
    <source>
        <strain evidence="7 8">DSM 21945</strain>
    </source>
</reference>
<dbReference type="GO" id="GO:0042910">
    <property type="term" value="F:xenobiotic transmembrane transporter activity"/>
    <property type="evidence" value="ECO:0007669"/>
    <property type="project" value="InterPro"/>
</dbReference>
<organism evidence="7 8">
    <name type="scientific">Gallaecimonas pentaromativorans</name>
    <dbReference type="NCBI Taxonomy" id="584787"/>
    <lineage>
        <taxon>Bacteria</taxon>
        <taxon>Pseudomonadati</taxon>
        <taxon>Pseudomonadota</taxon>
        <taxon>Gammaproteobacteria</taxon>
        <taxon>Enterobacterales</taxon>
        <taxon>Gallaecimonadaceae</taxon>
        <taxon>Gallaecimonas</taxon>
    </lineage>
</organism>
<comment type="similarity">
    <text evidence="2">Belongs to the multi antimicrobial extrusion (MATE) (TC 2.A.66.1) family.</text>
</comment>
<evidence type="ECO:0000256" key="2">
    <source>
        <dbReference type="ARBA" id="ARBA00010199"/>
    </source>
</evidence>
<feature type="transmembrane region" description="Helical" evidence="6">
    <location>
        <begin position="380"/>
        <end position="398"/>
    </location>
</feature>
<dbReference type="STRING" id="584787.GCA_001247655_03368"/>
<evidence type="ECO:0000256" key="3">
    <source>
        <dbReference type="ARBA" id="ARBA00022692"/>
    </source>
</evidence>
<feature type="transmembrane region" description="Helical" evidence="6">
    <location>
        <begin position="82"/>
        <end position="107"/>
    </location>
</feature>
<evidence type="ECO:0000313" key="7">
    <source>
        <dbReference type="EMBL" id="ROQ22043.1"/>
    </source>
</evidence>
<dbReference type="InterPro" id="IPR002528">
    <property type="entry name" value="MATE_fam"/>
</dbReference>
<dbReference type="GO" id="GO:0015297">
    <property type="term" value="F:antiporter activity"/>
    <property type="evidence" value="ECO:0007669"/>
    <property type="project" value="InterPro"/>
</dbReference>
<feature type="transmembrane region" description="Helical" evidence="6">
    <location>
        <begin position="127"/>
        <end position="148"/>
    </location>
</feature>
<name>A0A3N1P0X3_9GAMM</name>
<dbReference type="InterPro" id="IPR044644">
    <property type="entry name" value="DinF-like"/>
</dbReference>
<feature type="transmembrane region" description="Helical" evidence="6">
    <location>
        <begin position="160"/>
        <end position="182"/>
    </location>
</feature>
<keyword evidence="4 6" id="KW-1133">Transmembrane helix</keyword>
<evidence type="ECO:0000256" key="6">
    <source>
        <dbReference type="SAM" id="Phobius"/>
    </source>
</evidence>
<dbReference type="PANTHER" id="PTHR42893">
    <property type="entry name" value="PROTEIN DETOXIFICATION 44, CHLOROPLASTIC-RELATED"/>
    <property type="match status" value="1"/>
</dbReference>
<gene>
    <name evidence="7" type="ORF">EDC28_111145</name>
</gene>
<keyword evidence="5 6" id="KW-0472">Membrane</keyword>
<dbReference type="GO" id="GO:0005886">
    <property type="term" value="C:plasma membrane"/>
    <property type="evidence" value="ECO:0007669"/>
    <property type="project" value="TreeGrafter"/>
</dbReference>
<dbReference type="AlphaFoldDB" id="A0A3N1P0X3"/>
<feature type="transmembrane region" description="Helical" evidence="6">
    <location>
        <begin position="259"/>
        <end position="282"/>
    </location>
</feature>
<accession>A0A3N1P0X3</accession>
<feature type="transmembrane region" description="Helical" evidence="6">
    <location>
        <begin position="303"/>
        <end position="326"/>
    </location>
</feature>
<comment type="subcellular location">
    <subcellularLocation>
        <location evidence="1">Membrane</location>
        <topology evidence="1">Multi-pass membrane protein</topology>
    </subcellularLocation>
</comment>
<keyword evidence="3 6" id="KW-0812">Transmembrane</keyword>
<evidence type="ECO:0000256" key="1">
    <source>
        <dbReference type="ARBA" id="ARBA00004141"/>
    </source>
</evidence>
<feature type="transmembrane region" description="Helical" evidence="6">
    <location>
        <begin position="188"/>
        <end position="206"/>
    </location>
</feature>
<dbReference type="Pfam" id="PF01554">
    <property type="entry name" value="MatE"/>
    <property type="match status" value="2"/>
</dbReference>
<evidence type="ECO:0000313" key="8">
    <source>
        <dbReference type="Proteomes" id="UP000268033"/>
    </source>
</evidence>
<dbReference type="CDD" id="cd13136">
    <property type="entry name" value="MATE_DinF_like"/>
    <property type="match status" value="1"/>
</dbReference>
<comment type="caution">
    <text evidence="7">The sequence shown here is derived from an EMBL/GenBank/DDBJ whole genome shotgun (WGS) entry which is preliminary data.</text>
</comment>
<feature type="transmembrane region" description="Helical" evidence="6">
    <location>
        <begin position="40"/>
        <end position="62"/>
    </location>
</feature>
<keyword evidence="8" id="KW-1185">Reference proteome</keyword>
<evidence type="ECO:0000256" key="4">
    <source>
        <dbReference type="ARBA" id="ARBA00022989"/>
    </source>
</evidence>
<dbReference type="NCBIfam" id="TIGR00797">
    <property type="entry name" value="matE"/>
    <property type="match status" value="1"/>
</dbReference>
<dbReference type="RefSeq" id="WP_123422522.1">
    <property type="nucleotide sequence ID" value="NZ_JBLXEP010000025.1"/>
</dbReference>
<feature type="transmembrane region" description="Helical" evidence="6">
    <location>
        <begin position="404"/>
        <end position="422"/>
    </location>
</feature>
<dbReference type="PANTHER" id="PTHR42893:SF46">
    <property type="entry name" value="PROTEIN DETOXIFICATION 44, CHLOROPLASTIC"/>
    <property type="match status" value="1"/>
</dbReference>